<dbReference type="CDD" id="cd05233">
    <property type="entry name" value="SDR_c"/>
    <property type="match status" value="1"/>
</dbReference>
<dbReference type="PANTHER" id="PTHR43943">
    <property type="entry name" value="DEHYDROGENASE/REDUCTASE (SDR FAMILY) MEMBER 4"/>
    <property type="match status" value="1"/>
</dbReference>
<dbReference type="GO" id="GO:0016491">
    <property type="term" value="F:oxidoreductase activity"/>
    <property type="evidence" value="ECO:0007669"/>
    <property type="project" value="UniProtKB-KW"/>
</dbReference>
<reference evidence="4" key="1">
    <citation type="submission" date="2018-05" db="EMBL/GenBank/DDBJ databases">
        <title>Micromonospora globispora sp. nov. and Micromonospora rugosa sp. nov., isolated from marine sediment.</title>
        <authorList>
            <person name="Carro L."/>
            <person name="Aysel V."/>
            <person name="Cetin D."/>
            <person name="Igual J.M."/>
            <person name="Klenk H.-P."/>
            <person name="Trujillo M.E."/>
            <person name="Sahin N."/>
        </authorList>
    </citation>
    <scope>NUCLEOTIDE SEQUENCE [LARGE SCALE GENOMIC DNA]</scope>
    <source>
        <strain evidence="4">S2904</strain>
    </source>
</reference>
<dbReference type="RefSeq" id="WP_109943770.1">
    <property type="nucleotide sequence ID" value="NZ_QGGF01000076.1"/>
</dbReference>
<dbReference type="InterPro" id="IPR036291">
    <property type="entry name" value="NAD(P)-bd_dom_sf"/>
</dbReference>
<dbReference type="PANTHER" id="PTHR43943:SF2">
    <property type="entry name" value="DEHYDROGENASE_REDUCTASE 4"/>
    <property type="match status" value="1"/>
</dbReference>
<dbReference type="AlphaFoldDB" id="A0A317KD51"/>
<sequence>MTTRGGEPTATSTRFSGRTAIVTGASRGIGLAIAERLVAEGAKVVITARKQEALDQAVAQLGPEHALGVAGHADDVDHQAEVVRRAVDTFGSVDLLVNNTGINPAYGPMVEMDLAVARKVFDVNCLAALSWVQQVHRGWMKAHGGAVVNVSSVAGLRPAPGIGFYGASKAMLAHITQQLAVELGPDIRVNGVAPAVVKTKFATALYEGREEQVAAAYPLKRLGVPEDIGGVVAFLLSEDAAWMTGQLLVVDGGVTLTGGA</sequence>
<gene>
    <name evidence="3" type="ORF">DLJ46_06610</name>
</gene>
<dbReference type="SUPFAM" id="SSF51735">
    <property type="entry name" value="NAD(P)-binding Rossmann-fold domains"/>
    <property type="match status" value="1"/>
</dbReference>
<dbReference type="EMBL" id="QGSV01000106">
    <property type="protein sequence ID" value="PWU50613.1"/>
    <property type="molecule type" value="Genomic_DNA"/>
</dbReference>
<dbReference type="Proteomes" id="UP000245683">
    <property type="component" value="Unassembled WGS sequence"/>
</dbReference>
<keyword evidence="2" id="KW-0560">Oxidoreductase</keyword>
<comment type="similarity">
    <text evidence="1">Belongs to the short-chain dehydrogenases/reductases (SDR) family.</text>
</comment>
<name>A0A317KD51_9ACTN</name>
<evidence type="ECO:0000256" key="2">
    <source>
        <dbReference type="ARBA" id="ARBA00023002"/>
    </source>
</evidence>
<comment type="caution">
    <text evidence="3">The sequence shown here is derived from an EMBL/GenBank/DDBJ whole genome shotgun (WGS) entry which is preliminary data.</text>
</comment>
<protein>
    <submittedName>
        <fullName evidence="3">3-oxoacyl-ACP reductase</fullName>
    </submittedName>
</protein>
<organism evidence="3 4">
    <name type="scientific">Micromonospora globispora</name>
    <dbReference type="NCBI Taxonomy" id="1450148"/>
    <lineage>
        <taxon>Bacteria</taxon>
        <taxon>Bacillati</taxon>
        <taxon>Actinomycetota</taxon>
        <taxon>Actinomycetes</taxon>
        <taxon>Micromonosporales</taxon>
        <taxon>Micromonosporaceae</taxon>
        <taxon>Micromonospora</taxon>
    </lineage>
</organism>
<dbReference type="PRINTS" id="PR00081">
    <property type="entry name" value="GDHRDH"/>
</dbReference>
<dbReference type="OrthoDB" id="9804774at2"/>
<dbReference type="FunFam" id="3.40.50.720:FF:000084">
    <property type="entry name" value="Short-chain dehydrogenase reductase"/>
    <property type="match status" value="1"/>
</dbReference>
<dbReference type="Gene3D" id="3.40.50.720">
    <property type="entry name" value="NAD(P)-binding Rossmann-like Domain"/>
    <property type="match status" value="1"/>
</dbReference>
<evidence type="ECO:0000313" key="3">
    <source>
        <dbReference type="EMBL" id="PWU50613.1"/>
    </source>
</evidence>
<dbReference type="NCBIfam" id="NF005559">
    <property type="entry name" value="PRK07231.1"/>
    <property type="match status" value="1"/>
</dbReference>
<proteinExistence type="inferred from homology"/>
<dbReference type="InterPro" id="IPR002347">
    <property type="entry name" value="SDR_fam"/>
</dbReference>
<evidence type="ECO:0000256" key="1">
    <source>
        <dbReference type="ARBA" id="ARBA00006484"/>
    </source>
</evidence>
<accession>A0A317KD51</accession>
<keyword evidence="4" id="KW-1185">Reference proteome</keyword>
<dbReference type="PRINTS" id="PR00080">
    <property type="entry name" value="SDRFAMILY"/>
</dbReference>
<evidence type="ECO:0000313" key="4">
    <source>
        <dbReference type="Proteomes" id="UP000245683"/>
    </source>
</evidence>
<dbReference type="Pfam" id="PF13561">
    <property type="entry name" value="adh_short_C2"/>
    <property type="match status" value="1"/>
</dbReference>